<feature type="domain" description="Eph LBD" evidence="17">
    <location>
        <begin position="1"/>
        <end position="179"/>
    </location>
</feature>
<keyword evidence="11" id="KW-0829">Tyrosine-protein kinase</keyword>
<dbReference type="SUPFAM" id="SSF49265">
    <property type="entry name" value="Fibronectin type III"/>
    <property type="match status" value="1"/>
</dbReference>
<dbReference type="SUPFAM" id="SSF56112">
    <property type="entry name" value="Protein kinase-like (PK-like)"/>
    <property type="match status" value="1"/>
</dbReference>
<dbReference type="GO" id="GO:0005005">
    <property type="term" value="F:transmembrane-ephrin receptor activity"/>
    <property type="evidence" value="ECO:0007669"/>
    <property type="project" value="TreeGrafter"/>
</dbReference>
<dbReference type="GO" id="GO:0005886">
    <property type="term" value="C:plasma membrane"/>
    <property type="evidence" value="ECO:0007669"/>
    <property type="project" value="TreeGrafter"/>
</dbReference>
<evidence type="ECO:0000313" key="18">
    <source>
        <dbReference type="EMBL" id="KAF5406123.1"/>
    </source>
</evidence>
<dbReference type="CDD" id="cd00063">
    <property type="entry name" value="FN3"/>
    <property type="match status" value="1"/>
</dbReference>
<dbReference type="InterPro" id="IPR036116">
    <property type="entry name" value="FN3_sf"/>
</dbReference>
<evidence type="ECO:0000259" key="16">
    <source>
        <dbReference type="PROSITE" id="PS50011"/>
    </source>
</evidence>
<evidence type="ECO:0000256" key="11">
    <source>
        <dbReference type="ARBA" id="ARBA00023137"/>
    </source>
</evidence>
<evidence type="ECO:0000256" key="15">
    <source>
        <dbReference type="SAM" id="Phobius"/>
    </source>
</evidence>
<dbReference type="Proteomes" id="UP000748531">
    <property type="component" value="Unassembled WGS sequence"/>
</dbReference>
<evidence type="ECO:0000256" key="3">
    <source>
        <dbReference type="ARBA" id="ARBA00022553"/>
    </source>
</evidence>
<comment type="subcellular location">
    <subcellularLocation>
        <location evidence="1">Membrane</location>
        <topology evidence="1">Single-pass type I membrane protein</topology>
    </subcellularLocation>
</comment>
<dbReference type="InterPro" id="IPR017441">
    <property type="entry name" value="Protein_kinase_ATP_BS"/>
</dbReference>
<feature type="region of interest" description="Disordered" evidence="14">
    <location>
        <begin position="734"/>
        <end position="794"/>
    </location>
</feature>
<dbReference type="GO" id="GO:0030425">
    <property type="term" value="C:dendrite"/>
    <property type="evidence" value="ECO:0007669"/>
    <property type="project" value="TreeGrafter"/>
</dbReference>
<evidence type="ECO:0000256" key="10">
    <source>
        <dbReference type="ARBA" id="ARBA00023136"/>
    </source>
</evidence>
<keyword evidence="3" id="KW-0597">Phosphoprotein</keyword>
<comment type="caution">
    <text evidence="18">The sequence shown here is derived from an EMBL/GenBank/DDBJ whole genome shotgun (WGS) entry which is preliminary data.</text>
</comment>
<keyword evidence="12" id="KW-0675">Receptor</keyword>
<dbReference type="PROSITE" id="PS00109">
    <property type="entry name" value="PROTEIN_KINASE_TYR"/>
    <property type="match status" value="1"/>
</dbReference>
<dbReference type="OrthoDB" id="4062651at2759"/>
<organism evidence="18 19">
    <name type="scientific">Paragonimus heterotremus</name>
    <dbReference type="NCBI Taxonomy" id="100268"/>
    <lineage>
        <taxon>Eukaryota</taxon>
        <taxon>Metazoa</taxon>
        <taxon>Spiralia</taxon>
        <taxon>Lophotrochozoa</taxon>
        <taxon>Platyhelminthes</taxon>
        <taxon>Trematoda</taxon>
        <taxon>Digenea</taxon>
        <taxon>Plagiorchiida</taxon>
        <taxon>Troglotremata</taxon>
        <taxon>Troglotrematidae</taxon>
        <taxon>Paragonimus</taxon>
    </lineage>
</organism>
<dbReference type="Gene3D" id="2.60.120.260">
    <property type="entry name" value="Galactose-binding domain-like"/>
    <property type="match status" value="1"/>
</dbReference>
<dbReference type="InterPro" id="IPR001245">
    <property type="entry name" value="Ser-Thr/Tyr_kinase_cat_dom"/>
</dbReference>
<dbReference type="FunFam" id="1.10.510.10:FF:000554">
    <property type="entry name" value="Predicted protein"/>
    <property type="match status" value="1"/>
</dbReference>
<keyword evidence="19" id="KW-1185">Reference proteome</keyword>
<dbReference type="PROSITE" id="PS00107">
    <property type="entry name" value="PROTEIN_KINASE_ATP"/>
    <property type="match status" value="1"/>
</dbReference>
<dbReference type="InterPro" id="IPR001090">
    <property type="entry name" value="Ephrin_rcpt_lig-bd_dom"/>
</dbReference>
<evidence type="ECO:0000256" key="1">
    <source>
        <dbReference type="ARBA" id="ARBA00004479"/>
    </source>
</evidence>
<keyword evidence="7" id="KW-0418">Kinase</keyword>
<dbReference type="PROSITE" id="PS50011">
    <property type="entry name" value="PROTEIN_KINASE_DOM"/>
    <property type="match status" value="1"/>
</dbReference>
<dbReference type="PANTHER" id="PTHR46877:SF14">
    <property type="entry name" value="RECEPTOR PROTEIN-TYROSINE KINASE"/>
    <property type="match status" value="1"/>
</dbReference>
<feature type="region of interest" description="Disordered" evidence="14">
    <location>
        <begin position="1173"/>
        <end position="1199"/>
    </location>
</feature>
<dbReference type="InterPro" id="IPR000719">
    <property type="entry name" value="Prot_kinase_dom"/>
</dbReference>
<feature type="domain" description="Protein kinase" evidence="16">
    <location>
        <begin position="798"/>
        <end position="1056"/>
    </location>
</feature>
<dbReference type="Gene3D" id="2.10.50.10">
    <property type="entry name" value="Tumor Necrosis Factor Receptor, subunit A, domain 2"/>
    <property type="match status" value="1"/>
</dbReference>
<dbReference type="GO" id="GO:0005524">
    <property type="term" value="F:ATP binding"/>
    <property type="evidence" value="ECO:0007669"/>
    <property type="project" value="UniProtKB-UniRule"/>
</dbReference>
<reference evidence="18" key="1">
    <citation type="submission" date="2019-05" db="EMBL/GenBank/DDBJ databases">
        <title>Annotation for the trematode Paragonimus heterotremus.</title>
        <authorList>
            <person name="Choi Y.-J."/>
        </authorList>
    </citation>
    <scope>NUCLEOTIDE SEQUENCE</scope>
    <source>
        <strain evidence="18">LC</strain>
    </source>
</reference>
<keyword evidence="8 13" id="KW-0067">ATP-binding</keyword>
<keyword evidence="5 15" id="KW-0812">Transmembrane</keyword>
<proteinExistence type="predicted"/>
<dbReference type="InterPro" id="IPR013783">
    <property type="entry name" value="Ig-like_fold"/>
</dbReference>
<sequence length="1199" mass="134533">MLQRKVYGVCQVLRAENNNWLIGPLVSCREAHTVIIQLIFTMRSCREHPDPEALLHCQEQLELHVFQSDGQVSKENLLEPDRLSSFRLVANLTLREMIWANAENVTAVSYGSNTAATTSNAFDSQTNPGNELAEERVARYTNRMQSAGSHLALAIRDRGSCSTLRRIRLTYLACPRIQTDFIQFPRTVTQDSGHPIVVQAQCIPGSAMKTLDMELPKLVCLPDGRWYHSSTMTNDSVVPSHVSHENGIFLNVSKCLCMPGFGFAVDAVSRELMCKECSDNEYKINWGPIPCRACPKNSHKEIKDQQSFSLLNNFPVANMTSPSKPGVKETMTGCQCRTGYFRHPVLDTEDAPCTTLPSRPRTLTVNITDPARVELWWLVPTETGGRADMWYVVQCLENSNVSCASQATFVPPAPTRLTRLAIHIFNELFTVLIGLTLGKTYLISVAASNELTELFAEETWLNSTSSTVVALPEAVNITVHNLSLESVDADQVNSSVSSVGVGEPQTGPNEAIKKTRYVRLKWGAPEVISQWDRPTQAKQLQHQTGRFPIVVEYQVYVWMIPVSGTNRLPDSNQRPILIHFLSDNLIFLTDLPKRAVFTVWVRPRMTFGWGRFAKSTFDYPGTVALNRATSSKFMSDASGTYTVSDTVLEDSDADEGSVQNKTKFIWLAIFCAVAGCLLFCLLILVKFRRILQGIHFLGRNTSEQVEDSAALKGKHEVHLPTPVDQEKLIAELQQQEKEQMSNPSSSADNMEEETQRNRELLPTEEAAEQELQRNEPEPPNLDKLTSDKTSKELEPSRIKIRSTIGEGEFGKVCAGLFDDIRLVAVKMLRPGVPEKTQQDFLKEAAVMEQFSHPNVIQLIGVITATEPSMIITEVMENGSLDRYLQGPGNTATSRELLKMLSDICEGMKYISGLGYVHRDLAARNILINEKRTCKISDFGLARKIGEKFVDDAYTLSNGKVPIRWTAPEAVMYRRFTIASDVWSFGVVGWEIFTHGERPYWDWTNQAVISMLERGYRLPCPEHCPPEVFGLISECWLSEADKRPEFAKITVRLQALLEEDSPTLKNHHTQNVDLIRRPEVADPTKLKLAEWNGMDCSRTERKQGMEERISKLYSLNCSSSGKLPNQTDTSPSSKCQQNGYNVSFGTPLFVDLSPLGRKLTSTALYFNINPKSVTPKERYSSLPRVSKHKYISEKQTNGFS</sequence>
<evidence type="ECO:0000256" key="5">
    <source>
        <dbReference type="ARBA" id="ARBA00022692"/>
    </source>
</evidence>
<dbReference type="Pfam" id="PF07714">
    <property type="entry name" value="PK_Tyr_Ser-Thr"/>
    <property type="match status" value="1"/>
</dbReference>
<evidence type="ECO:0000313" key="19">
    <source>
        <dbReference type="Proteomes" id="UP000748531"/>
    </source>
</evidence>
<evidence type="ECO:0000259" key="17">
    <source>
        <dbReference type="PROSITE" id="PS51550"/>
    </source>
</evidence>
<dbReference type="AlphaFoldDB" id="A0A8J4TF69"/>
<feature type="compositionally biased region" description="Basic and acidic residues" evidence="14">
    <location>
        <begin position="784"/>
        <end position="794"/>
    </location>
</feature>
<keyword evidence="10 15" id="KW-0472">Membrane</keyword>
<dbReference type="PRINTS" id="PR00109">
    <property type="entry name" value="TYRKINASE"/>
</dbReference>
<evidence type="ECO:0000256" key="7">
    <source>
        <dbReference type="ARBA" id="ARBA00022777"/>
    </source>
</evidence>
<keyword evidence="9 15" id="KW-1133">Transmembrane helix</keyword>
<dbReference type="EMBL" id="LUCH01000090">
    <property type="protein sequence ID" value="KAF5406123.1"/>
    <property type="molecule type" value="Genomic_DNA"/>
</dbReference>
<evidence type="ECO:0000256" key="8">
    <source>
        <dbReference type="ARBA" id="ARBA00022840"/>
    </source>
</evidence>
<dbReference type="PROSITE" id="PS51550">
    <property type="entry name" value="EPH_LBD"/>
    <property type="match status" value="1"/>
</dbReference>
<dbReference type="Gene3D" id="2.60.40.10">
    <property type="entry name" value="Immunoglobulins"/>
    <property type="match status" value="1"/>
</dbReference>
<evidence type="ECO:0000256" key="13">
    <source>
        <dbReference type="PROSITE-ProRule" id="PRU10141"/>
    </source>
</evidence>
<dbReference type="InterPro" id="IPR020635">
    <property type="entry name" value="Tyr_kinase_cat_dom"/>
</dbReference>
<dbReference type="InterPro" id="IPR011009">
    <property type="entry name" value="Kinase-like_dom_sf"/>
</dbReference>
<evidence type="ECO:0000256" key="4">
    <source>
        <dbReference type="ARBA" id="ARBA00022679"/>
    </source>
</evidence>
<feature type="transmembrane region" description="Helical" evidence="15">
    <location>
        <begin position="664"/>
        <end position="685"/>
    </location>
</feature>
<name>A0A8J4TF69_9TREM</name>
<dbReference type="Gene3D" id="2.60.40.1770">
    <property type="entry name" value="ephrin a2 ectodomain"/>
    <property type="match status" value="1"/>
</dbReference>
<dbReference type="InterPro" id="IPR008979">
    <property type="entry name" value="Galactose-bd-like_sf"/>
</dbReference>
<accession>A0A8J4TF69</accession>
<dbReference type="SMART" id="SM00219">
    <property type="entry name" value="TyrKc"/>
    <property type="match status" value="1"/>
</dbReference>
<dbReference type="EC" id="2.7.10.1" evidence="2"/>
<evidence type="ECO:0000256" key="6">
    <source>
        <dbReference type="ARBA" id="ARBA00022741"/>
    </source>
</evidence>
<keyword evidence="4" id="KW-0808">Transferase</keyword>
<dbReference type="InterPro" id="IPR050449">
    <property type="entry name" value="Ephrin_rcpt_TKs"/>
</dbReference>
<dbReference type="Gene3D" id="1.10.510.10">
    <property type="entry name" value="Transferase(Phosphotransferase) domain 1"/>
    <property type="match status" value="1"/>
</dbReference>
<keyword evidence="6 13" id="KW-0547">Nucleotide-binding</keyword>
<dbReference type="GO" id="GO:0007411">
    <property type="term" value="P:axon guidance"/>
    <property type="evidence" value="ECO:0007669"/>
    <property type="project" value="TreeGrafter"/>
</dbReference>
<dbReference type="InterPro" id="IPR003961">
    <property type="entry name" value="FN3_dom"/>
</dbReference>
<protein>
    <recommendedName>
        <fullName evidence="2">receptor protein-tyrosine kinase</fullName>
        <ecNumber evidence="2">2.7.10.1</ecNumber>
    </recommendedName>
</protein>
<feature type="binding site" evidence="13">
    <location>
        <position position="826"/>
    </location>
    <ligand>
        <name>ATP</name>
        <dbReference type="ChEBI" id="CHEBI:30616"/>
    </ligand>
</feature>
<dbReference type="InterPro" id="IPR008266">
    <property type="entry name" value="Tyr_kinase_AS"/>
</dbReference>
<dbReference type="PANTHER" id="PTHR46877">
    <property type="entry name" value="EPH RECEPTOR A5"/>
    <property type="match status" value="1"/>
</dbReference>
<dbReference type="SUPFAM" id="SSF49785">
    <property type="entry name" value="Galactose-binding domain-like"/>
    <property type="match status" value="1"/>
</dbReference>
<evidence type="ECO:0000256" key="2">
    <source>
        <dbReference type="ARBA" id="ARBA00011902"/>
    </source>
</evidence>
<gene>
    <name evidence="18" type="ORF">PHET_00353</name>
</gene>
<evidence type="ECO:0000256" key="12">
    <source>
        <dbReference type="ARBA" id="ARBA00023170"/>
    </source>
</evidence>
<dbReference type="Pfam" id="PF01404">
    <property type="entry name" value="Ephrin_lbd"/>
    <property type="match status" value="1"/>
</dbReference>
<evidence type="ECO:0000256" key="14">
    <source>
        <dbReference type="SAM" id="MobiDB-lite"/>
    </source>
</evidence>
<evidence type="ECO:0000256" key="9">
    <source>
        <dbReference type="ARBA" id="ARBA00022989"/>
    </source>
</evidence>